<protein>
    <submittedName>
        <fullName evidence="2">Uncharacterized protein</fullName>
    </submittedName>
</protein>
<keyword evidence="3" id="KW-1185">Reference proteome</keyword>
<dbReference type="VEuPathDB" id="VectorBase:GAUT008925"/>
<name>A0A1A9UM26_GLOAU</name>
<evidence type="ECO:0000313" key="3">
    <source>
        <dbReference type="Proteomes" id="UP000078200"/>
    </source>
</evidence>
<evidence type="ECO:0000256" key="1">
    <source>
        <dbReference type="SAM" id="MobiDB-lite"/>
    </source>
</evidence>
<dbReference type="EnsemblMetazoa" id="GAUT008925-RA">
    <property type="protein sequence ID" value="GAUT008925-PA"/>
    <property type="gene ID" value="GAUT008925"/>
</dbReference>
<dbReference type="Proteomes" id="UP000078200">
    <property type="component" value="Unassembled WGS sequence"/>
</dbReference>
<dbReference type="AlphaFoldDB" id="A0A1A9UM26"/>
<reference evidence="2" key="1">
    <citation type="submission" date="2020-05" db="UniProtKB">
        <authorList>
            <consortium name="EnsemblMetazoa"/>
        </authorList>
    </citation>
    <scope>IDENTIFICATION</scope>
    <source>
        <strain evidence="2">TTRI</strain>
    </source>
</reference>
<organism evidence="2 3">
    <name type="scientific">Glossina austeni</name>
    <name type="common">Savannah tsetse fly</name>
    <dbReference type="NCBI Taxonomy" id="7395"/>
    <lineage>
        <taxon>Eukaryota</taxon>
        <taxon>Metazoa</taxon>
        <taxon>Ecdysozoa</taxon>
        <taxon>Arthropoda</taxon>
        <taxon>Hexapoda</taxon>
        <taxon>Insecta</taxon>
        <taxon>Pterygota</taxon>
        <taxon>Neoptera</taxon>
        <taxon>Endopterygota</taxon>
        <taxon>Diptera</taxon>
        <taxon>Brachycera</taxon>
        <taxon>Muscomorpha</taxon>
        <taxon>Hippoboscoidea</taxon>
        <taxon>Glossinidae</taxon>
        <taxon>Glossina</taxon>
    </lineage>
</organism>
<accession>A0A1A9UM26</accession>
<sequence>MAASMPVVLTQRTPPIRPGRQSKCASRVQATKVELCKEDTPPVLNVNNIDHPTSSKLVLPIQQARTPLITLPRQMQLKQKNSTTSSPDLASLPPTLGQKFLNPLPFMACLTCLEHFHCLLAARFWHRHQYSPTHLEIQLRMKVFKLRLLSLGITINAPRIPEETLQELKPEILKYQRTRINAHQPHDKQASLLSSEHAISATGLSYLDSVLFGIDSSTPSSPLTLLFPSAFFAGDVPFMIKRVLSTVWHQCFVLSRDVPILSFSCYHSKGPIQSNL</sequence>
<evidence type="ECO:0000313" key="2">
    <source>
        <dbReference type="EnsemblMetazoa" id="GAUT008925-PA"/>
    </source>
</evidence>
<feature type="region of interest" description="Disordered" evidence="1">
    <location>
        <begin position="1"/>
        <end position="21"/>
    </location>
</feature>
<proteinExistence type="predicted"/>